<evidence type="ECO:0000256" key="1">
    <source>
        <dbReference type="SAM" id="Phobius"/>
    </source>
</evidence>
<keyword evidence="1" id="KW-0812">Transmembrane</keyword>
<reference evidence="3" key="1">
    <citation type="journal article" date="2011" name="Nature">
        <title>Genome sequence and analysis of the tuber crop potato.</title>
        <authorList>
            <consortium name="The Potato Genome Sequencing Consortium"/>
        </authorList>
    </citation>
    <scope>NUCLEOTIDE SEQUENCE [LARGE SCALE GENOMIC DNA]</scope>
    <source>
        <strain evidence="3">cv. DM1-3 516 R44</strain>
    </source>
</reference>
<dbReference type="Gramene" id="PGSC0003DMT400094649">
    <property type="protein sequence ID" value="PGSC0003DMT400094649"/>
    <property type="gene ID" value="PGSC0003DMG400044220"/>
</dbReference>
<dbReference type="Proteomes" id="UP000011115">
    <property type="component" value="Unassembled WGS sequence"/>
</dbReference>
<dbReference type="EnsemblPlants" id="PGSC0003DMT400094649">
    <property type="protein sequence ID" value="PGSC0003DMT400094649"/>
    <property type="gene ID" value="PGSC0003DMG400044220"/>
</dbReference>
<keyword evidence="3" id="KW-1185">Reference proteome</keyword>
<feature type="transmembrane region" description="Helical" evidence="1">
    <location>
        <begin position="56"/>
        <end position="75"/>
    </location>
</feature>
<keyword evidence="1" id="KW-0472">Membrane</keyword>
<accession>M1DUK4</accession>
<sequence>MERRLRWVRVRGVGHGGEKVCLPKLVMRQPRNADFVRLKKEERKMITQSLPKPLPLIPYLFLLYTLAKILTLIHFSLEREAARRFVGGQREWRGEAVLVCWWYGERKTMERRLRWVRVRGVGHGGEKVCLPKLVMRQPRNADFVRLKKEERKMVRMCGGDRHGYERENIVSLARRVAATAF</sequence>
<keyword evidence="1" id="KW-1133">Transmembrane helix</keyword>
<proteinExistence type="predicted"/>
<dbReference type="AlphaFoldDB" id="M1DUK4"/>
<organism evidence="2 3">
    <name type="scientific">Solanum tuberosum</name>
    <name type="common">Potato</name>
    <dbReference type="NCBI Taxonomy" id="4113"/>
    <lineage>
        <taxon>Eukaryota</taxon>
        <taxon>Viridiplantae</taxon>
        <taxon>Streptophyta</taxon>
        <taxon>Embryophyta</taxon>
        <taxon>Tracheophyta</taxon>
        <taxon>Spermatophyta</taxon>
        <taxon>Magnoliopsida</taxon>
        <taxon>eudicotyledons</taxon>
        <taxon>Gunneridae</taxon>
        <taxon>Pentapetalae</taxon>
        <taxon>asterids</taxon>
        <taxon>lamiids</taxon>
        <taxon>Solanales</taxon>
        <taxon>Solanaceae</taxon>
        <taxon>Solanoideae</taxon>
        <taxon>Solaneae</taxon>
        <taxon>Solanum</taxon>
    </lineage>
</organism>
<dbReference type="HOGENOM" id="CLU_1491565_0_0_1"/>
<name>M1DUK4_SOLTU</name>
<reference evidence="2" key="2">
    <citation type="submission" date="2015-06" db="UniProtKB">
        <authorList>
            <consortium name="EnsemblPlants"/>
        </authorList>
    </citation>
    <scope>IDENTIFICATION</scope>
    <source>
        <strain evidence="2">DM1-3 516 R44</strain>
    </source>
</reference>
<evidence type="ECO:0000313" key="3">
    <source>
        <dbReference type="Proteomes" id="UP000011115"/>
    </source>
</evidence>
<evidence type="ECO:0000313" key="2">
    <source>
        <dbReference type="EnsemblPlants" id="PGSC0003DMT400094649"/>
    </source>
</evidence>
<dbReference type="InParanoid" id="M1DUK4"/>
<protein>
    <submittedName>
        <fullName evidence="2">Uncharacterized protein</fullName>
    </submittedName>
</protein>
<dbReference type="PaxDb" id="4113-PGSC0003DMT400094649"/>